<sequence length="74" mass="7443">MSLFVGAKLMKIETPILLGAIAGQHCSTPTISALVSQAGNSTPVIGYTVTYAISNVLLPLMGPMIVGIAAALGS</sequence>
<feature type="transmembrane region" description="Helical" evidence="1">
    <location>
        <begin position="49"/>
        <end position="72"/>
    </location>
</feature>
<reference evidence="4" key="1">
    <citation type="submission" date="2017-12" db="EMBL/GenBank/DDBJ databases">
        <authorList>
            <person name="Diaz M."/>
        </authorList>
    </citation>
    <scope>NUCLEOTIDE SEQUENCE [LARGE SCALE GENOMIC DNA]</scope>
    <source>
        <strain evidence="4">FI11154</strain>
    </source>
</reference>
<dbReference type="Proteomes" id="UP000246073">
    <property type="component" value="Unassembled WGS sequence"/>
</dbReference>
<keyword evidence="1" id="KW-0812">Transmembrane</keyword>
<dbReference type="AlphaFoldDB" id="A0A2P9HB03"/>
<dbReference type="EMBL" id="OOFM01000001">
    <property type="protein sequence ID" value="SPL61281.1"/>
    <property type="molecule type" value="Genomic_DNA"/>
</dbReference>
<organism evidence="3 4">
    <name type="scientific">Ochrobactrum soli</name>
    <dbReference type="NCBI Taxonomy" id="2448455"/>
    <lineage>
        <taxon>Bacteria</taxon>
        <taxon>Pseudomonadati</taxon>
        <taxon>Pseudomonadota</taxon>
        <taxon>Alphaproteobacteria</taxon>
        <taxon>Hyphomicrobiales</taxon>
        <taxon>Brucellaceae</taxon>
        <taxon>Brucella/Ochrobactrum group</taxon>
        <taxon>Ochrobactrum</taxon>
    </lineage>
</organism>
<keyword evidence="1" id="KW-0472">Membrane</keyword>
<evidence type="ECO:0000313" key="4">
    <source>
        <dbReference type="Proteomes" id="UP000246073"/>
    </source>
</evidence>
<protein>
    <submittedName>
        <fullName evidence="3">Putative transport protein</fullName>
    </submittedName>
</protein>
<proteinExistence type="predicted"/>
<evidence type="ECO:0000259" key="2">
    <source>
        <dbReference type="Pfam" id="PF06826"/>
    </source>
</evidence>
<evidence type="ECO:0000256" key="1">
    <source>
        <dbReference type="SAM" id="Phobius"/>
    </source>
</evidence>
<accession>A0A2P9HB03</accession>
<dbReference type="Pfam" id="PF06826">
    <property type="entry name" value="Asp-Al_Ex"/>
    <property type="match status" value="1"/>
</dbReference>
<dbReference type="InterPro" id="IPR006512">
    <property type="entry name" value="YidE_YbjL"/>
</dbReference>
<keyword evidence="1" id="KW-1133">Transmembrane helix</keyword>
<gene>
    <name evidence="3" type="ORF">OHAE_4073</name>
</gene>
<name>A0A2P9HB03_9HYPH</name>
<feature type="domain" description="YidE/YbjL duplication" evidence="2">
    <location>
        <begin position="3"/>
        <end position="66"/>
    </location>
</feature>
<evidence type="ECO:0000313" key="3">
    <source>
        <dbReference type="EMBL" id="SPL61281.1"/>
    </source>
</evidence>